<dbReference type="GO" id="GO:0005524">
    <property type="term" value="F:ATP binding"/>
    <property type="evidence" value="ECO:0007669"/>
    <property type="project" value="InterPro"/>
</dbReference>
<dbReference type="InterPro" id="IPR011009">
    <property type="entry name" value="Kinase-like_dom_sf"/>
</dbReference>
<dbReference type="KEGG" id="ccp:CHC_T00008474001"/>
<dbReference type="InterPro" id="IPR050235">
    <property type="entry name" value="CK1_Ser-Thr_kinase"/>
</dbReference>
<dbReference type="Pfam" id="PF00069">
    <property type="entry name" value="Pkinase"/>
    <property type="match status" value="1"/>
</dbReference>
<organism evidence="4 5">
    <name type="scientific">Chondrus crispus</name>
    <name type="common">Carrageen Irish moss</name>
    <name type="synonym">Polymorpha crispa</name>
    <dbReference type="NCBI Taxonomy" id="2769"/>
    <lineage>
        <taxon>Eukaryota</taxon>
        <taxon>Rhodophyta</taxon>
        <taxon>Florideophyceae</taxon>
        <taxon>Rhodymeniophycidae</taxon>
        <taxon>Gigartinales</taxon>
        <taxon>Gigartinaceae</taxon>
        <taxon>Chondrus</taxon>
    </lineage>
</organism>
<dbReference type="PROSITE" id="PS00108">
    <property type="entry name" value="PROTEIN_KINASE_ST"/>
    <property type="match status" value="1"/>
</dbReference>
<keyword evidence="4" id="KW-0418">Kinase</keyword>
<dbReference type="STRING" id="2769.R7Q8E5"/>
<dbReference type="PANTHER" id="PTHR11909">
    <property type="entry name" value="CASEIN KINASE-RELATED"/>
    <property type="match status" value="1"/>
</dbReference>
<evidence type="ECO:0000256" key="2">
    <source>
        <dbReference type="SAM" id="MobiDB-lite"/>
    </source>
</evidence>
<dbReference type="SMART" id="SM00220">
    <property type="entry name" value="S_TKc"/>
    <property type="match status" value="1"/>
</dbReference>
<dbReference type="PhylomeDB" id="R7Q8E5"/>
<dbReference type="InterPro" id="IPR000719">
    <property type="entry name" value="Prot_kinase_dom"/>
</dbReference>
<dbReference type="GO" id="GO:0004674">
    <property type="term" value="F:protein serine/threonine kinase activity"/>
    <property type="evidence" value="ECO:0007669"/>
    <property type="project" value="UniProtKB-KW"/>
</dbReference>
<dbReference type="EC" id="2.7.11.1" evidence="1"/>
<dbReference type="SUPFAM" id="SSF56112">
    <property type="entry name" value="Protein kinase-like (PK-like)"/>
    <property type="match status" value="1"/>
</dbReference>
<feature type="domain" description="Protein kinase" evidence="3">
    <location>
        <begin position="192"/>
        <end position="460"/>
    </location>
</feature>
<dbReference type="PROSITE" id="PS50011">
    <property type="entry name" value="PROTEIN_KINASE_DOM"/>
    <property type="match status" value="1"/>
</dbReference>
<keyword evidence="4" id="KW-0723">Serine/threonine-protein kinase</keyword>
<dbReference type="AlphaFoldDB" id="R7Q8E5"/>
<protein>
    <recommendedName>
        <fullName evidence="1">non-specific serine/threonine protein kinase</fullName>
        <ecNumber evidence="1">2.7.11.1</ecNumber>
    </recommendedName>
</protein>
<accession>R7Q8E5</accession>
<sequence>MKGSSIHVKPEPVMNLAVQFGKTAMCTKDDKKLGEISEATTVGPLGEERVKAIISIMESLGESLEVVTKRTSKSQKEYAVLKDGLKETVDTMNALCGKSDDMYTEVTQQKRDLEYLLSALQTTETRLDTLECETASVRYTLDSRIFESTREDFDQANGVPFSPNQTEGASAPRASSPAVEMRQNNLILADRWSFGEKIGSGSGGWVCQVYDMLTGTWQVAKVEIVDNQKQSLLRQEYRTYEHIHHPEATYGFSRVHHFSNTGPFNVLILDYFGRSLHEYFQSTHSPDIVFQVAIQCLDRIKTLHEKRIVHRDIKPENFLVDFTSDGLLAITLIDFGLSACIPSNGYGYGHRGNPGQRLPFIGTPLYGSVAAHQGIPQGPKDDLESFGYVIVKLLTGFLPWEAVNSSNTNEYGERTLRRKLEVTAAELCVGLPEELVVFFKHVHSLNVGDRPDYAGLRFLLVNALTQEQERANME</sequence>
<dbReference type="Proteomes" id="UP000012073">
    <property type="component" value="Unassembled WGS sequence"/>
</dbReference>
<feature type="region of interest" description="Disordered" evidence="2">
    <location>
        <begin position="154"/>
        <end position="176"/>
    </location>
</feature>
<dbReference type="EMBL" id="HG001671">
    <property type="protein sequence ID" value="CDF34058.1"/>
    <property type="molecule type" value="Genomic_DNA"/>
</dbReference>
<name>R7Q8E5_CHOCR</name>
<dbReference type="Gene3D" id="1.10.510.10">
    <property type="entry name" value="Transferase(Phosphotransferase) domain 1"/>
    <property type="match status" value="1"/>
</dbReference>
<keyword evidence="4" id="KW-0808">Transferase</keyword>
<gene>
    <name evidence="4" type="ORF">CHC_T00008474001</name>
</gene>
<dbReference type="Gramene" id="CDF34058">
    <property type="protein sequence ID" value="CDF34058"/>
    <property type="gene ID" value="CHC_T00008474001"/>
</dbReference>
<dbReference type="InterPro" id="IPR008271">
    <property type="entry name" value="Ser/Thr_kinase_AS"/>
</dbReference>
<evidence type="ECO:0000259" key="3">
    <source>
        <dbReference type="PROSITE" id="PS50011"/>
    </source>
</evidence>
<evidence type="ECO:0000256" key="1">
    <source>
        <dbReference type="ARBA" id="ARBA00012513"/>
    </source>
</evidence>
<evidence type="ECO:0000313" key="4">
    <source>
        <dbReference type="EMBL" id="CDF34058.1"/>
    </source>
</evidence>
<keyword evidence="5" id="KW-1185">Reference proteome</keyword>
<dbReference type="GeneID" id="17321594"/>
<evidence type="ECO:0000313" key="5">
    <source>
        <dbReference type="Proteomes" id="UP000012073"/>
    </source>
</evidence>
<dbReference type="RefSeq" id="XP_005713877.1">
    <property type="nucleotide sequence ID" value="XM_005713820.1"/>
</dbReference>
<dbReference type="OrthoDB" id="1171at2759"/>
<reference evidence="5" key="1">
    <citation type="journal article" date="2013" name="Proc. Natl. Acad. Sci. U.S.A.">
        <title>Genome structure and metabolic features in the red seaweed Chondrus crispus shed light on evolution of the Archaeplastida.</title>
        <authorList>
            <person name="Collen J."/>
            <person name="Porcel B."/>
            <person name="Carre W."/>
            <person name="Ball S.G."/>
            <person name="Chaparro C."/>
            <person name="Tonon T."/>
            <person name="Barbeyron T."/>
            <person name="Michel G."/>
            <person name="Noel B."/>
            <person name="Valentin K."/>
            <person name="Elias M."/>
            <person name="Artiguenave F."/>
            <person name="Arun A."/>
            <person name="Aury J.M."/>
            <person name="Barbosa-Neto J.F."/>
            <person name="Bothwell J.H."/>
            <person name="Bouget F.Y."/>
            <person name="Brillet L."/>
            <person name="Cabello-Hurtado F."/>
            <person name="Capella-Gutierrez S."/>
            <person name="Charrier B."/>
            <person name="Cladiere L."/>
            <person name="Cock J.M."/>
            <person name="Coelho S.M."/>
            <person name="Colleoni C."/>
            <person name="Czjzek M."/>
            <person name="Da Silva C."/>
            <person name="Delage L."/>
            <person name="Denoeud F."/>
            <person name="Deschamps P."/>
            <person name="Dittami S.M."/>
            <person name="Gabaldon T."/>
            <person name="Gachon C.M."/>
            <person name="Groisillier A."/>
            <person name="Herve C."/>
            <person name="Jabbari K."/>
            <person name="Katinka M."/>
            <person name="Kloareg B."/>
            <person name="Kowalczyk N."/>
            <person name="Labadie K."/>
            <person name="Leblanc C."/>
            <person name="Lopez P.J."/>
            <person name="McLachlan D.H."/>
            <person name="Meslet-Cladiere L."/>
            <person name="Moustafa A."/>
            <person name="Nehr Z."/>
            <person name="Nyvall Collen P."/>
            <person name="Panaud O."/>
            <person name="Partensky F."/>
            <person name="Poulain J."/>
            <person name="Rensing S.A."/>
            <person name="Rousvoal S."/>
            <person name="Samson G."/>
            <person name="Symeonidi A."/>
            <person name="Weissenbach J."/>
            <person name="Zambounis A."/>
            <person name="Wincker P."/>
            <person name="Boyen C."/>
        </authorList>
    </citation>
    <scope>NUCLEOTIDE SEQUENCE [LARGE SCALE GENOMIC DNA]</scope>
    <source>
        <strain evidence="5">cv. Stackhouse</strain>
    </source>
</reference>
<proteinExistence type="predicted"/>